<accession>A0A5S6Q740</accession>
<dbReference type="WBParaSite" id="TMUE_1000002970.1">
    <property type="protein sequence ID" value="TMUE_1000002970.1"/>
    <property type="gene ID" value="WBGene00298555"/>
</dbReference>
<sequence>MQRSLGRFGTHDGSRLGSQAPCLDVSSGRQRRMSDCSFSGNETLLSRKTRHFARRAPIARFSSSLRVAPREGSSGAADDALRKGRSADCRREWPNVKPTYPRGSLPGGRVQEAPTPLRLGPERPARSTPHRPIPKSASPFNPLRWRNWQSVERNDGGCQGAQSKLPRIRDGKSCFQRIRSEVACNCDGYERTSNASPLRVTFSAAHRLRSVPACKARNNIYILVYLQARPLPNVRVPLVACLAAIGPCVGQSLFRGPPEYAMPIADRPSKGSFWSAAATEPQKRRCHPYRDEPSPQADGQSAESIFDQRNARLSEELPKWL</sequence>
<feature type="compositionally biased region" description="Basic and acidic residues" evidence="1">
    <location>
        <begin position="79"/>
        <end position="94"/>
    </location>
</feature>
<feature type="region of interest" description="Disordered" evidence="1">
    <location>
        <begin position="273"/>
        <end position="308"/>
    </location>
</feature>
<dbReference type="AlphaFoldDB" id="A0A5S6Q740"/>
<organism evidence="2 3">
    <name type="scientific">Trichuris muris</name>
    <name type="common">Mouse whipworm</name>
    <dbReference type="NCBI Taxonomy" id="70415"/>
    <lineage>
        <taxon>Eukaryota</taxon>
        <taxon>Metazoa</taxon>
        <taxon>Ecdysozoa</taxon>
        <taxon>Nematoda</taxon>
        <taxon>Enoplea</taxon>
        <taxon>Dorylaimia</taxon>
        <taxon>Trichinellida</taxon>
        <taxon>Trichuridae</taxon>
        <taxon>Trichuris</taxon>
    </lineage>
</organism>
<dbReference type="Proteomes" id="UP000046395">
    <property type="component" value="Unassembled WGS sequence"/>
</dbReference>
<evidence type="ECO:0000313" key="2">
    <source>
        <dbReference type="Proteomes" id="UP000046395"/>
    </source>
</evidence>
<feature type="region of interest" description="Disordered" evidence="1">
    <location>
        <begin position="1"/>
        <end position="32"/>
    </location>
</feature>
<reference evidence="3" key="1">
    <citation type="submission" date="2019-12" db="UniProtKB">
        <authorList>
            <consortium name="WormBaseParasite"/>
        </authorList>
    </citation>
    <scope>IDENTIFICATION</scope>
</reference>
<evidence type="ECO:0000313" key="3">
    <source>
        <dbReference type="WBParaSite" id="TMUE_1000002970.1"/>
    </source>
</evidence>
<evidence type="ECO:0000256" key="1">
    <source>
        <dbReference type="SAM" id="MobiDB-lite"/>
    </source>
</evidence>
<protein>
    <submittedName>
        <fullName evidence="3">Uncharacterized protein</fullName>
    </submittedName>
</protein>
<proteinExistence type="predicted"/>
<feature type="region of interest" description="Disordered" evidence="1">
    <location>
        <begin position="65"/>
        <end position="139"/>
    </location>
</feature>
<name>A0A5S6Q740_TRIMR</name>
<keyword evidence="2" id="KW-1185">Reference proteome</keyword>